<dbReference type="Proteomes" id="UP000006753">
    <property type="component" value="Unassembled WGS sequence"/>
</dbReference>
<proteinExistence type="predicted"/>
<dbReference type="OrthoDB" id="10352276at2759"/>
<dbReference type="EMBL" id="JH921429">
    <property type="protein sequence ID" value="EKD20357.1"/>
    <property type="molecule type" value="Genomic_DNA"/>
</dbReference>
<dbReference type="eggNOG" id="ENOG502SUI0">
    <property type="taxonomic scope" value="Eukaryota"/>
</dbReference>
<feature type="chain" id="PRO_5003852914" evidence="1">
    <location>
        <begin position="24"/>
        <end position="215"/>
    </location>
</feature>
<gene>
    <name evidence="2" type="ORF">MBM_01039</name>
</gene>
<accession>K1X5H1</accession>
<dbReference type="InterPro" id="IPR045564">
    <property type="entry name" value="DUF5910"/>
</dbReference>
<sequence>MLQSKSFFPILLALSFLFDGAFGLESCLLPFWSCGIKRTQVIGYAKLPGEKAMPIILNNKLRVEKSTVTKQVGPGFYMLNQPVWEEDDDGSWYCLIKANMDKVKKADKVWIPTHYKKTNADGSTVDQALWDQEDLDNLYDFISYEAFIPEANKALLFSWVHEEGYWHEQMTIPTDVVNNDSLGIWATCFPSIHDLKKTSNKAVNWQKWDITTAGV</sequence>
<keyword evidence="1" id="KW-0732">Signal</keyword>
<reference evidence="2 3" key="1">
    <citation type="journal article" date="2012" name="BMC Genomics">
        <title>Sequencing the genome of Marssonina brunnea reveals fungus-poplar co-evolution.</title>
        <authorList>
            <person name="Zhu S."/>
            <person name="Cao Y.-Z."/>
            <person name="Jiang C."/>
            <person name="Tan B.-Y."/>
            <person name="Wang Z."/>
            <person name="Feng S."/>
            <person name="Zhang L."/>
            <person name="Su X.-H."/>
            <person name="Brejova B."/>
            <person name="Vinar T."/>
            <person name="Xu M."/>
            <person name="Wang M.-X."/>
            <person name="Zhang S.-G."/>
            <person name="Huang M.-R."/>
            <person name="Wu R."/>
            <person name="Zhou Y."/>
        </authorList>
    </citation>
    <scope>NUCLEOTIDE SEQUENCE [LARGE SCALE GENOMIC DNA]</scope>
    <source>
        <strain evidence="2 3">MB_m1</strain>
    </source>
</reference>
<dbReference type="AlphaFoldDB" id="K1X5H1"/>
<dbReference type="GeneID" id="18756974"/>
<dbReference type="HOGENOM" id="CLU_091777_0_0_1"/>
<dbReference type="Pfam" id="PF19287">
    <property type="entry name" value="DUF5910"/>
    <property type="match status" value="1"/>
</dbReference>
<dbReference type="InParanoid" id="K1X5H1"/>
<evidence type="ECO:0000256" key="1">
    <source>
        <dbReference type="SAM" id="SignalP"/>
    </source>
</evidence>
<keyword evidence="3" id="KW-1185">Reference proteome</keyword>
<feature type="signal peptide" evidence="1">
    <location>
        <begin position="1"/>
        <end position="23"/>
    </location>
</feature>
<dbReference type="KEGG" id="mbe:MBM_01039"/>
<evidence type="ECO:0000313" key="2">
    <source>
        <dbReference type="EMBL" id="EKD20357.1"/>
    </source>
</evidence>
<evidence type="ECO:0000313" key="3">
    <source>
        <dbReference type="Proteomes" id="UP000006753"/>
    </source>
</evidence>
<organism evidence="2 3">
    <name type="scientific">Marssonina brunnea f. sp. multigermtubi (strain MB_m1)</name>
    <name type="common">Marssonina leaf spot fungus</name>
    <dbReference type="NCBI Taxonomy" id="1072389"/>
    <lineage>
        <taxon>Eukaryota</taxon>
        <taxon>Fungi</taxon>
        <taxon>Dikarya</taxon>
        <taxon>Ascomycota</taxon>
        <taxon>Pezizomycotina</taxon>
        <taxon>Leotiomycetes</taxon>
        <taxon>Helotiales</taxon>
        <taxon>Drepanopezizaceae</taxon>
        <taxon>Drepanopeziza</taxon>
    </lineage>
</organism>
<name>K1X5H1_MARBU</name>
<protein>
    <submittedName>
        <fullName evidence="2">Uncharacterized protein</fullName>
    </submittedName>
</protein>